<dbReference type="EMBL" id="SFCI01000631">
    <property type="protein sequence ID" value="TFY78700.1"/>
    <property type="molecule type" value="Genomic_DNA"/>
</dbReference>
<dbReference type="OrthoDB" id="3357985at2759"/>
<evidence type="ECO:0000313" key="3">
    <source>
        <dbReference type="Proteomes" id="UP000298061"/>
    </source>
</evidence>
<dbReference type="Gene3D" id="3.30.710.10">
    <property type="entry name" value="Potassium Channel Kv1.1, Chain A"/>
    <property type="match status" value="1"/>
</dbReference>
<protein>
    <recommendedName>
        <fullName evidence="1">BTB domain-containing protein</fullName>
    </recommendedName>
</protein>
<evidence type="ECO:0000313" key="2">
    <source>
        <dbReference type="EMBL" id="TFY78700.1"/>
    </source>
</evidence>
<accession>A0A4Y9ZX03</accession>
<comment type="caution">
    <text evidence="2">The sequence shown here is derived from an EMBL/GenBank/DDBJ whole genome shotgun (WGS) entry which is preliminary data.</text>
</comment>
<dbReference type="InterPro" id="IPR011333">
    <property type="entry name" value="SKP1/BTB/POZ_sf"/>
</dbReference>
<dbReference type="PROSITE" id="PS50097">
    <property type="entry name" value="BTB"/>
    <property type="match status" value="1"/>
</dbReference>
<dbReference type="SMART" id="SM00225">
    <property type="entry name" value="BTB"/>
    <property type="match status" value="1"/>
</dbReference>
<gene>
    <name evidence="2" type="ORF">EWM64_g5311</name>
</gene>
<dbReference type="Pfam" id="PF00651">
    <property type="entry name" value="BTB"/>
    <property type="match status" value="1"/>
</dbReference>
<dbReference type="Proteomes" id="UP000298061">
    <property type="component" value="Unassembled WGS sequence"/>
</dbReference>
<feature type="domain" description="BTB" evidence="1">
    <location>
        <begin position="19"/>
        <end position="88"/>
    </location>
</feature>
<name>A0A4Y9ZX03_9AGAM</name>
<organism evidence="2 3">
    <name type="scientific">Hericium alpestre</name>
    <dbReference type="NCBI Taxonomy" id="135208"/>
    <lineage>
        <taxon>Eukaryota</taxon>
        <taxon>Fungi</taxon>
        <taxon>Dikarya</taxon>
        <taxon>Basidiomycota</taxon>
        <taxon>Agaricomycotina</taxon>
        <taxon>Agaricomycetes</taxon>
        <taxon>Russulales</taxon>
        <taxon>Hericiaceae</taxon>
        <taxon>Hericium</taxon>
    </lineage>
</organism>
<dbReference type="AlphaFoldDB" id="A0A4Y9ZX03"/>
<reference evidence="2 3" key="1">
    <citation type="submission" date="2019-02" db="EMBL/GenBank/DDBJ databases">
        <title>Genome sequencing of the rare red list fungi Hericium alpestre (H. flagellum).</title>
        <authorList>
            <person name="Buettner E."/>
            <person name="Kellner H."/>
        </authorList>
    </citation>
    <scope>NUCLEOTIDE SEQUENCE [LARGE SCALE GENOMIC DNA]</scope>
    <source>
        <strain evidence="2 3">DSM 108284</strain>
    </source>
</reference>
<proteinExistence type="predicted"/>
<sequence>MTAVPEIREFGAPFDDHDADVVLRSSDAVDFHVYKAILKKGSRGFADMFAAQPIPPTDPSSPEFKDGLPIIPLSETSHTLNLFLQFLYPVPNPQIIDPNDMALVLDAFRKYVVEGYAKTIELMLLEILDGDKYLVKTGKVYALACCYGLPRVAKVAAMNSLQYSCSALSFTDDDISLLTTRQYHALIQFQSRCKRVARNEAQRRDWDEDYDVLPGIDPRPLEDVPLRECKCEWVDEEDTTPTWFAVYLNGFANYLAQNPHPSEVLAYRPSVPKDMWESALNCPACRLFIQDGLAQFKRRLQRRIQKRYNESGTRKNKVNGDLTSLEKTLPAQPF</sequence>
<dbReference type="InterPro" id="IPR000210">
    <property type="entry name" value="BTB/POZ_dom"/>
</dbReference>
<evidence type="ECO:0000259" key="1">
    <source>
        <dbReference type="PROSITE" id="PS50097"/>
    </source>
</evidence>
<keyword evidence="3" id="KW-1185">Reference proteome</keyword>